<dbReference type="EMBL" id="FNRQ01000011">
    <property type="protein sequence ID" value="SEB22847.1"/>
    <property type="molecule type" value="Genomic_DNA"/>
</dbReference>
<keyword evidence="9" id="KW-0862">Zinc</keyword>
<feature type="binding site" evidence="9">
    <location>
        <position position="251"/>
    </location>
    <ligand>
        <name>glycerol</name>
        <dbReference type="ChEBI" id="CHEBI:17754"/>
    </ligand>
</feature>
<reference evidence="14" key="1">
    <citation type="submission" date="2016-10" db="EMBL/GenBank/DDBJ databases">
        <authorList>
            <person name="Varghese N."/>
            <person name="Submissions S."/>
        </authorList>
    </citation>
    <scope>NUCLEOTIDE SEQUENCE [LARGE SCALE GENOMIC DNA]</scope>
    <source>
        <strain evidence="14">LMG 24000</strain>
    </source>
</reference>
<dbReference type="SUPFAM" id="SSF56796">
    <property type="entry name" value="Dehydroquinate synthase-like"/>
    <property type="match status" value="1"/>
</dbReference>
<feature type="binding site" evidence="11">
    <location>
        <position position="37"/>
    </location>
    <ligand>
        <name>NAD(+)</name>
        <dbReference type="ChEBI" id="CHEBI:57540"/>
    </ligand>
</feature>
<organism evidence="13 14">
    <name type="scientific">Paraburkholderia sartisoli</name>
    <dbReference type="NCBI Taxonomy" id="83784"/>
    <lineage>
        <taxon>Bacteria</taxon>
        <taxon>Pseudomonadati</taxon>
        <taxon>Pseudomonadota</taxon>
        <taxon>Betaproteobacteria</taxon>
        <taxon>Burkholderiales</taxon>
        <taxon>Burkholderiaceae</taxon>
        <taxon>Paraburkholderia</taxon>
    </lineage>
</organism>
<keyword evidence="4 11" id="KW-0520">NAD</keyword>
<dbReference type="EC" id="1.1.1.6" evidence="6"/>
<evidence type="ECO:0000256" key="10">
    <source>
        <dbReference type="PIRSR" id="PIRSR000112-2"/>
    </source>
</evidence>
<dbReference type="CDD" id="cd08170">
    <property type="entry name" value="GlyDH"/>
    <property type="match status" value="1"/>
</dbReference>
<feature type="binding site" evidence="11">
    <location>
        <position position="122"/>
    </location>
    <ligand>
        <name>NAD(+)</name>
        <dbReference type="ChEBI" id="CHEBI:57540"/>
    </ligand>
</feature>
<dbReference type="Pfam" id="PF00465">
    <property type="entry name" value="Fe-ADH"/>
    <property type="match status" value="1"/>
</dbReference>
<feature type="binding site" evidence="11">
    <location>
        <position position="128"/>
    </location>
    <ligand>
        <name>NAD(+)</name>
        <dbReference type="ChEBI" id="CHEBI:57540"/>
    </ligand>
</feature>
<feature type="binding site" evidence="11">
    <location>
        <position position="124"/>
    </location>
    <ligand>
        <name>NAD(+)</name>
        <dbReference type="ChEBI" id="CHEBI:57540"/>
    </ligand>
</feature>
<feature type="binding site" evidence="9">
    <location>
        <position position="268"/>
    </location>
    <ligand>
        <name>glycerol</name>
        <dbReference type="ChEBI" id="CHEBI:17754"/>
    </ligand>
</feature>
<dbReference type="STRING" id="83784.SAMN05192564_1115"/>
<evidence type="ECO:0000256" key="1">
    <source>
        <dbReference type="ARBA" id="ARBA00007358"/>
    </source>
</evidence>
<protein>
    <recommendedName>
        <fullName evidence="7">Glycerol dehydrogenase</fullName>
        <ecNumber evidence="6">1.1.1.6</ecNumber>
    </recommendedName>
</protein>
<dbReference type="GO" id="GO:0046872">
    <property type="term" value="F:metal ion binding"/>
    <property type="evidence" value="ECO:0007669"/>
    <property type="project" value="UniProtKB-KW"/>
</dbReference>
<dbReference type="Gene3D" id="3.40.50.1970">
    <property type="match status" value="1"/>
</dbReference>
<dbReference type="NCBIfam" id="NF006941">
    <property type="entry name" value="PRK09423.1"/>
    <property type="match status" value="1"/>
</dbReference>
<evidence type="ECO:0000256" key="2">
    <source>
        <dbReference type="ARBA" id="ARBA00022723"/>
    </source>
</evidence>
<comment type="cofactor">
    <cofactor evidence="9">
        <name>Zn(2+)</name>
        <dbReference type="ChEBI" id="CHEBI:29105"/>
    </cofactor>
    <text evidence="9">Binds 1 zinc ion per subunit.</text>
</comment>
<evidence type="ECO:0000313" key="14">
    <source>
        <dbReference type="Proteomes" id="UP000198638"/>
    </source>
</evidence>
<dbReference type="Gene3D" id="1.20.1090.10">
    <property type="entry name" value="Dehydroquinate synthase-like - alpha domain"/>
    <property type="match status" value="1"/>
</dbReference>
<gene>
    <name evidence="13" type="ORF">SAMN05192564_1115</name>
</gene>
<proteinExistence type="inferred from homology"/>
<dbReference type="PROSITE" id="PS00913">
    <property type="entry name" value="ADH_IRON_1"/>
    <property type="match status" value="1"/>
</dbReference>
<keyword evidence="2 9" id="KW-0479">Metal-binding</keyword>
<evidence type="ECO:0000256" key="3">
    <source>
        <dbReference type="ARBA" id="ARBA00023002"/>
    </source>
</evidence>
<evidence type="ECO:0000256" key="9">
    <source>
        <dbReference type="PIRSR" id="PIRSR000112-1"/>
    </source>
</evidence>
<dbReference type="GO" id="GO:0008888">
    <property type="term" value="F:glycerol dehydrogenase (NAD+) activity"/>
    <property type="evidence" value="ECO:0007669"/>
    <property type="project" value="UniProtKB-EC"/>
</dbReference>
<accession>A0A1H4HLX9</accession>
<comment type="catalytic activity">
    <reaction evidence="8">
        <text>glycerol + NAD(+) = dihydroxyacetone + NADH + H(+)</text>
        <dbReference type="Rhea" id="RHEA:13769"/>
        <dbReference type="ChEBI" id="CHEBI:15378"/>
        <dbReference type="ChEBI" id="CHEBI:16016"/>
        <dbReference type="ChEBI" id="CHEBI:17754"/>
        <dbReference type="ChEBI" id="CHEBI:57540"/>
        <dbReference type="ChEBI" id="CHEBI:57945"/>
        <dbReference type="EC" id="1.1.1.6"/>
    </reaction>
</comment>
<evidence type="ECO:0000256" key="6">
    <source>
        <dbReference type="ARBA" id="ARBA00039147"/>
    </source>
</evidence>
<dbReference type="Proteomes" id="UP000198638">
    <property type="component" value="Unassembled WGS sequence"/>
</dbReference>
<dbReference type="PIRSF" id="PIRSF000112">
    <property type="entry name" value="Glycerol_dehydrogenase"/>
    <property type="match status" value="1"/>
</dbReference>
<dbReference type="OrthoDB" id="5198708at2"/>
<feature type="domain" description="Alcohol dehydrogenase iron-type/glycerol dehydrogenase GldA" evidence="12">
    <location>
        <begin position="8"/>
        <end position="150"/>
    </location>
</feature>
<comment type="pathway">
    <text evidence="5">Polyol metabolism; glycerol fermentation; glycerone phosphate from glycerol (oxidative route): step 1/2.</text>
</comment>
<dbReference type="AlphaFoldDB" id="A0A1H4HLX9"/>
<feature type="binding site" evidence="10">
    <location>
        <position position="118"/>
    </location>
    <ligand>
        <name>glycerol</name>
        <dbReference type="ChEBI" id="CHEBI:17754"/>
    </ligand>
</feature>
<evidence type="ECO:0000259" key="12">
    <source>
        <dbReference type="Pfam" id="PF00465"/>
    </source>
</evidence>
<comment type="similarity">
    <text evidence="1">Belongs to the iron-containing alcohol dehydrogenase family.</text>
</comment>
<evidence type="ECO:0000256" key="5">
    <source>
        <dbReference type="ARBA" id="ARBA00037918"/>
    </source>
</evidence>
<evidence type="ECO:0000313" key="13">
    <source>
        <dbReference type="EMBL" id="SEB22847.1"/>
    </source>
</evidence>
<feature type="binding site" evidence="9">
    <location>
        <position position="168"/>
    </location>
    <ligand>
        <name>glycerol</name>
        <dbReference type="ChEBI" id="CHEBI:17754"/>
    </ligand>
</feature>
<evidence type="ECO:0000256" key="11">
    <source>
        <dbReference type="PIRSR" id="PIRSR000112-3"/>
    </source>
</evidence>
<dbReference type="PANTHER" id="PTHR43616">
    <property type="entry name" value="GLYCEROL DEHYDROGENASE"/>
    <property type="match status" value="1"/>
</dbReference>
<dbReference type="PANTHER" id="PTHR43616:SF5">
    <property type="entry name" value="GLYCEROL DEHYDROGENASE 1"/>
    <property type="match status" value="1"/>
</dbReference>
<dbReference type="InterPro" id="IPR018211">
    <property type="entry name" value="ADH_Fe_CS"/>
</dbReference>
<dbReference type="GO" id="GO:0005829">
    <property type="term" value="C:cytosol"/>
    <property type="evidence" value="ECO:0007669"/>
    <property type="project" value="TreeGrafter"/>
</dbReference>
<dbReference type="RefSeq" id="WP_090537458.1">
    <property type="nucleotide sequence ID" value="NZ_FNRQ01000011.1"/>
</dbReference>
<evidence type="ECO:0000256" key="8">
    <source>
        <dbReference type="ARBA" id="ARBA00049006"/>
    </source>
</evidence>
<feature type="binding site" evidence="11">
    <location>
        <begin position="91"/>
        <end position="95"/>
    </location>
    <ligand>
        <name>NAD(+)</name>
        <dbReference type="ChEBI" id="CHEBI:57540"/>
    </ligand>
</feature>
<keyword evidence="3" id="KW-0560">Oxidoreductase</keyword>
<dbReference type="InterPro" id="IPR001670">
    <property type="entry name" value="ADH_Fe/GldA"/>
</dbReference>
<evidence type="ECO:0000256" key="4">
    <source>
        <dbReference type="ARBA" id="ARBA00023027"/>
    </source>
</evidence>
<dbReference type="InterPro" id="IPR016205">
    <property type="entry name" value="Glycerol_DH"/>
</dbReference>
<sequence>MLRTSVFPSRYVQGAGALDSLDVELARLGTTAACLVDSNVAALLEPALARATHVALKVRAVQAACTEQSIAATAAWINASGADIVVSFGGGKVVDTGRAAADDLRLPFVCVPTIAASDAPCSSLAVIYDDAGRVVRDRFVRRNPDLVLLDSSLIVRAPVRFFIAGIGDALATFYEADACRRSGASNLCGGRGTAFAFEAARLCRDTLFAHAVQAVADCRNQTVTADFDATLEATVLLSGIGFESGGVAAAHAIHHGLADLPSSHTLLHGEKVAIGTLASLFLWPVSGEERQRVFRFCRAVGLPTRLADVNVDVEDETALEAVAQRACRTGEIIHNEPYPVDAAMVVAALKAMDHYARLLDSMNEPEQREQETT</sequence>
<keyword evidence="14" id="KW-1185">Reference proteome</keyword>
<evidence type="ECO:0000256" key="7">
    <source>
        <dbReference type="ARBA" id="ARBA00040132"/>
    </source>
</evidence>
<name>A0A1H4HLX9_9BURK</name>
<dbReference type="PROSITE" id="PS00060">
    <property type="entry name" value="ADH_IRON_2"/>
    <property type="match status" value="1"/>
</dbReference>